<organism evidence="3 4">
    <name type="scientific">Cryptococcus neoformans Tu259-1</name>
    <dbReference type="NCBI Taxonomy" id="1230072"/>
    <lineage>
        <taxon>Eukaryota</taxon>
        <taxon>Fungi</taxon>
        <taxon>Dikarya</taxon>
        <taxon>Basidiomycota</taxon>
        <taxon>Agaricomycotina</taxon>
        <taxon>Tremellomycetes</taxon>
        <taxon>Tremellales</taxon>
        <taxon>Cryptococcaceae</taxon>
        <taxon>Cryptococcus</taxon>
        <taxon>Cryptococcus neoformans species complex</taxon>
    </lineage>
</organism>
<comment type="caution">
    <text evidence="3">The sequence shown here is derived from an EMBL/GenBank/DDBJ whole genome shotgun (WGS) entry which is preliminary data.</text>
</comment>
<dbReference type="EMBL" id="AMKT01000067">
    <property type="protein sequence ID" value="OXG16742.1"/>
    <property type="molecule type" value="Genomic_DNA"/>
</dbReference>
<gene>
    <name evidence="3" type="ORF">C361_05113</name>
</gene>
<accession>A0A854QFS0</accession>
<protein>
    <recommendedName>
        <fullName evidence="2">DUF6589 domain-containing protein</fullName>
    </recommendedName>
</protein>
<feature type="region of interest" description="Disordered" evidence="1">
    <location>
        <begin position="451"/>
        <end position="478"/>
    </location>
</feature>
<feature type="region of interest" description="Disordered" evidence="1">
    <location>
        <begin position="1"/>
        <end position="45"/>
    </location>
</feature>
<evidence type="ECO:0000313" key="4">
    <source>
        <dbReference type="Proteomes" id="UP000199727"/>
    </source>
</evidence>
<sequence length="572" mass="64491">MQGRGGDEQEEEEEGDEKEEHEESKQEGEQKGGIRGSRASKVPNSREHWEQVRRFHIRHILIQHRFWFRSDSHKKLQKDVTRINNDSRKALLMSRPLPCERTRRFYLPGFDCNAGTVNGVISFLDQLKQHFVDPWMRSKFILSVNGDLGVCRLIKRASQERGGDQPEMTLDDIHWNPGSFHFSLNANLSGVRHYAGPEDFNNPTCLRRAASVVNGRTWNVTHSVYNTSRELREIKLVAHVLDYFRSFQELCELAELTDERFEGFRRKGAAELSKGNAGDEVLAMDLFFADGMLVERKSDRAVRDGNPGCMWEVYRRWLLIFRGMGMASYANLVMEMFVKFETMPQKLRDFYEATWLINSTGMEGKWEAADIALEHDIGAIKKAMNNSKGNWDTNYSSTSVLSGTADVRRSLLHSVPRALGGIDRSRPHQALSIHNEVISVLQDRITEKVLPGTPGRRVDPVSSCAPYSSSNAMPDDAEGEHEDVDIFIDEPCAGAGSGRDGRKTSFHVVDFEEEGMRKDLDRVRVATNLAEGVSGTGPATHVGETIPGMAESETQVPTAEELDLQIEEGSSE</sequence>
<dbReference type="AlphaFoldDB" id="A0A854QFS0"/>
<name>A0A854QFS0_CRYNE</name>
<dbReference type="InterPro" id="IPR046496">
    <property type="entry name" value="DUF6589"/>
</dbReference>
<evidence type="ECO:0000259" key="2">
    <source>
        <dbReference type="Pfam" id="PF20231"/>
    </source>
</evidence>
<feature type="region of interest" description="Disordered" evidence="1">
    <location>
        <begin position="551"/>
        <end position="572"/>
    </location>
</feature>
<feature type="compositionally biased region" description="Acidic residues" evidence="1">
    <location>
        <begin position="560"/>
        <end position="572"/>
    </location>
</feature>
<evidence type="ECO:0000256" key="1">
    <source>
        <dbReference type="SAM" id="MobiDB-lite"/>
    </source>
</evidence>
<dbReference type="Proteomes" id="UP000199727">
    <property type="component" value="Unassembled WGS sequence"/>
</dbReference>
<proteinExistence type="predicted"/>
<dbReference type="Pfam" id="PF20231">
    <property type="entry name" value="DUF6589"/>
    <property type="match status" value="1"/>
</dbReference>
<feature type="compositionally biased region" description="Basic and acidic residues" evidence="1">
    <location>
        <begin position="21"/>
        <end position="32"/>
    </location>
</feature>
<reference evidence="3 4" key="1">
    <citation type="submission" date="2017-06" db="EMBL/GenBank/DDBJ databases">
        <title>Global population genomics of the pathogenic fungus Cryptococcus neoformans var. grubii.</title>
        <authorList>
            <person name="Cuomo C."/>
            <person name="Litvintseva A."/>
            <person name="Chen Y."/>
            <person name="Young S."/>
            <person name="Zeng Q."/>
            <person name="Chapman S."/>
            <person name="Gujja S."/>
            <person name="Saif S."/>
            <person name="Birren B."/>
        </authorList>
    </citation>
    <scope>NUCLEOTIDE SEQUENCE [LARGE SCALE GENOMIC DNA]</scope>
    <source>
        <strain evidence="3 4">Tu259-1</strain>
    </source>
</reference>
<feature type="compositionally biased region" description="Acidic residues" evidence="1">
    <location>
        <begin position="8"/>
        <end position="20"/>
    </location>
</feature>
<feature type="domain" description="DUF6589" evidence="2">
    <location>
        <begin position="44"/>
        <end position="428"/>
    </location>
</feature>
<dbReference type="OrthoDB" id="3207600at2759"/>
<evidence type="ECO:0000313" key="3">
    <source>
        <dbReference type="EMBL" id="OXG16742.1"/>
    </source>
</evidence>